<protein>
    <submittedName>
        <fullName evidence="7">Putative MFS family arabinose efflux permease</fullName>
    </submittedName>
</protein>
<evidence type="ECO:0000259" key="6">
    <source>
        <dbReference type="PROSITE" id="PS50850"/>
    </source>
</evidence>
<dbReference type="InterPro" id="IPR005829">
    <property type="entry name" value="Sugar_transporter_CS"/>
</dbReference>
<comment type="caution">
    <text evidence="7">The sequence shown here is derived from an EMBL/GenBank/DDBJ whole genome shotgun (WGS) entry which is preliminary data.</text>
</comment>
<dbReference type="PANTHER" id="PTHR23518">
    <property type="entry name" value="C-METHYLTRANSFERASE"/>
    <property type="match status" value="1"/>
</dbReference>
<dbReference type="PROSITE" id="PS00216">
    <property type="entry name" value="SUGAR_TRANSPORT_1"/>
    <property type="match status" value="1"/>
</dbReference>
<feature type="transmembrane region" description="Helical" evidence="5">
    <location>
        <begin position="249"/>
        <end position="268"/>
    </location>
</feature>
<dbReference type="PROSITE" id="PS50850">
    <property type="entry name" value="MFS"/>
    <property type="match status" value="1"/>
</dbReference>
<dbReference type="EMBL" id="VLKP01000017">
    <property type="protein sequence ID" value="TWI06372.1"/>
    <property type="molecule type" value="Genomic_DNA"/>
</dbReference>
<evidence type="ECO:0000256" key="3">
    <source>
        <dbReference type="ARBA" id="ARBA00022989"/>
    </source>
</evidence>
<proteinExistence type="predicted"/>
<feature type="transmembrane region" description="Helical" evidence="5">
    <location>
        <begin position="304"/>
        <end position="327"/>
    </location>
</feature>
<feature type="transmembrane region" description="Helical" evidence="5">
    <location>
        <begin position="33"/>
        <end position="53"/>
    </location>
</feature>
<evidence type="ECO:0000313" key="7">
    <source>
        <dbReference type="EMBL" id="TWI06372.1"/>
    </source>
</evidence>
<dbReference type="Pfam" id="PF07690">
    <property type="entry name" value="MFS_1"/>
    <property type="match status" value="2"/>
</dbReference>
<dbReference type="Gene3D" id="1.20.1250.20">
    <property type="entry name" value="MFS general substrate transporter like domains"/>
    <property type="match status" value="2"/>
</dbReference>
<name>A0A562LFH6_9GAMM</name>
<keyword evidence="4 5" id="KW-0472">Membrane</keyword>
<dbReference type="GO" id="GO:0022857">
    <property type="term" value="F:transmembrane transporter activity"/>
    <property type="evidence" value="ECO:0007669"/>
    <property type="project" value="InterPro"/>
</dbReference>
<feature type="transmembrane region" description="Helical" evidence="5">
    <location>
        <begin position="367"/>
        <end position="387"/>
    </location>
</feature>
<dbReference type="SUPFAM" id="SSF103473">
    <property type="entry name" value="MFS general substrate transporter"/>
    <property type="match status" value="1"/>
</dbReference>
<feature type="domain" description="Major facilitator superfamily (MFS) profile" evidence="6">
    <location>
        <begin position="7"/>
        <end position="392"/>
    </location>
</feature>
<feature type="transmembrane region" description="Helical" evidence="5">
    <location>
        <begin position="339"/>
        <end position="361"/>
    </location>
</feature>
<sequence length="396" mass="40920">MKRTGLPAGVVALGWVSLFMDLSSEMIHSLLPVYLVSVMGVSTMTVGVIEGVAEAIAAFMKTASGALSDWIGRRKPLVLAGYGMAALVKPLFPIAQDVATIVTARFVDRVGKGVRGAPRDALIADITPPGARGAAFGFRQSMDTVGAVAGPVVAIALMAATSGDFRLVLWASAIPAAVAVAIVVFGVREPETHAHPVARKPIALHPRELRQLPTYYWACLAVAGVLTLARFSEAFMLLRASDVGLEATWTPAVLVAMNAVYAISAWPLGRVADRMDRRHLLSIGIFLLCIADVVLGLASSAGTLMLGAALWGLHMGATQGLLSALVADAAPDHLRGTAFGVFSLVIGCALLIASAGAGALWSAFGPLATFAAGAALSAIAGLWTLALPRTQAPTRG</sequence>
<keyword evidence="3 5" id="KW-1133">Transmembrane helix</keyword>
<dbReference type="OrthoDB" id="9803985at2"/>
<feature type="transmembrane region" description="Helical" evidence="5">
    <location>
        <begin position="142"/>
        <end position="161"/>
    </location>
</feature>
<feature type="transmembrane region" description="Helical" evidence="5">
    <location>
        <begin position="280"/>
        <end position="298"/>
    </location>
</feature>
<dbReference type="InterPro" id="IPR020846">
    <property type="entry name" value="MFS_dom"/>
</dbReference>
<feature type="transmembrane region" description="Helical" evidence="5">
    <location>
        <begin position="167"/>
        <end position="187"/>
    </location>
</feature>
<evidence type="ECO:0000256" key="2">
    <source>
        <dbReference type="ARBA" id="ARBA00022692"/>
    </source>
</evidence>
<keyword evidence="2 5" id="KW-0812">Transmembrane</keyword>
<evidence type="ECO:0000313" key="8">
    <source>
        <dbReference type="Proteomes" id="UP000316471"/>
    </source>
</evidence>
<accession>A0A562LFH6</accession>
<evidence type="ECO:0000256" key="5">
    <source>
        <dbReference type="SAM" id="Phobius"/>
    </source>
</evidence>
<dbReference type="RefSeq" id="WP_144817020.1">
    <property type="nucleotide sequence ID" value="NZ_VLKP01000017.1"/>
</dbReference>
<dbReference type="AlphaFoldDB" id="A0A562LFH6"/>
<keyword evidence="8" id="KW-1185">Reference proteome</keyword>
<dbReference type="InterPro" id="IPR011701">
    <property type="entry name" value="MFS"/>
</dbReference>
<dbReference type="CDD" id="cd17370">
    <property type="entry name" value="MFS_MJ1317_like"/>
    <property type="match status" value="1"/>
</dbReference>
<dbReference type="GO" id="GO:0016020">
    <property type="term" value="C:membrane"/>
    <property type="evidence" value="ECO:0007669"/>
    <property type="project" value="UniProtKB-SubCell"/>
</dbReference>
<evidence type="ECO:0000256" key="1">
    <source>
        <dbReference type="ARBA" id="ARBA00004141"/>
    </source>
</evidence>
<feature type="transmembrane region" description="Helical" evidence="5">
    <location>
        <begin position="215"/>
        <end position="237"/>
    </location>
</feature>
<dbReference type="PANTHER" id="PTHR23518:SF2">
    <property type="entry name" value="MAJOR FACILITATOR SUPERFAMILY TRANSPORTER"/>
    <property type="match status" value="1"/>
</dbReference>
<gene>
    <name evidence="7" type="ORF">IP93_02992</name>
</gene>
<organism evidence="7 8">
    <name type="scientific">Aerolutibacter ruishenii</name>
    <dbReference type="NCBI Taxonomy" id="686800"/>
    <lineage>
        <taxon>Bacteria</taxon>
        <taxon>Pseudomonadati</taxon>
        <taxon>Pseudomonadota</taxon>
        <taxon>Gammaproteobacteria</taxon>
        <taxon>Lysobacterales</taxon>
        <taxon>Lysobacteraceae</taxon>
        <taxon>Aerolutibacter</taxon>
    </lineage>
</organism>
<dbReference type="Proteomes" id="UP000316471">
    <property type="component" value="Unassembled WGS sequence"/>
</dbReference>
<reference evidence="7 8" key="1">
    <citation type="journal article" date="2015" name="Stand. Genomic Sci.">
        <title>Genomic Encyclopedia of Bacterial and Archaeal Type Strains, Phase III: the genomes of soil and plant-associated and newly described type strains.</title>
        <authorList>
            <person name="Whitman W.B."/>
            <person name="Woyke T."/>
            <person name="Klenk H.P."/>
            <person name="Zhou Y."/>
            <person name="Lilburn T.G."/>
            <person name="Beck B.J."/>
            <person name="De Vos P."/>
            <person name="Vandamme P."/>
            <person name="Eisen J.A."/>
            <person name="Garrity G."/>
            <person name="Hugenholtz P."/>
            <person name="Kyrpides N.C."/>
        </authorList>
    </citation>
    <scope>NUCLEOTIDE SEQUENCE [LARGE SCALE GENOMIC DNA]</scope>
    <source>
        <strain evidence="7 8">CGMCC 1.10136</strain>
    </source>
</reference>
<evidence type="ECO:0000256" key="4">
    <source>
        <dbReference type="ARBA" id="ARBA00023136"/>
    </source>
</evidence>
<dbReference type="InterPro" id="IPR036259">
    <property type="entry name" value="MFS_trans_sf"/>
</dbReference>
<comment type="subcellular location">
    <subcellularLocation>
        <location evidence="1">Membrane</location>
        <topology evidence="1">Multi-pass membrane protein</topology>
    </subcellularLocation>
</comment>